<dbReference type="HOGENOM" id="CLU_484022_0_0_1"/>
<dbReference type="STRING" id="1071383.J7S5U9"/>
<name>J7S5U9_HUIN7</name>
<dbReference type="GeneID" id="34525708"/>
<organism evidence="2 3">
    <name type="scientific">Huiozyma naganishii (strain ATCC MYA-139 / BCRC 22969 / CBS 8797 / KCTC 17520 / NBRC 10181 / NCYC 3082 / Yp74L-3)</name>
    <name type="common">Yeast</name>
    <name type="synonym">Kazachstania naganishii</name>
    <dbReference type="NCBI Taxonomy" id="1071383"/>
    <lineage>
        <taxon>Eukaryota</taxon>
        <taxon>Fungi</taxon>
        <taxon>Dikarya</taxon>
        <taxon>Ascomycota</taxon>
        <taxon>Saccharomycotina</taxon>
        <taxon>Saccharomycetes</taxon>
        <taxon>Saccharomycetales</taxon>
        <taxon>Saccharomycetaceae</taxon>
        <taxon>Huiozyma</taxon>
    </lineage>
</organism>
<keyword evidence="3" id="KW-1185">Reference proteome</keyword>
<reference evidence="2 3" key="1">
    <citation type="journal article" date="2011" name="Proc. Natl. Acad. Sci. U.S.A.">
        <title>Evolutionary erosion of yeast sex chromosomes by mating-type switching accidents.</title>
        <authorList>
            <person name="Gordon J.L."/>
            <person name="Armisen D."/>
            <person name="Proux-Wera E."/>
            <person name="Oheigeartaigh S.S."/>
            <person name="Byrne K.P."/>
            <person name="Wolfe K.H."/>
        </authorList>
    </citation>
    <scope>NUCLEOTIDE SEQUENCE [LARGE SCALE GENOMIC DNA]</scope>
    <source>
        <strain evidence="3">ATCC MYA-139 / BCRC 22969 / CBS 8797 / CCRC 22969 / KCTC 17520 / NBRC 10181 / NCYC 3082</strain>
    </source>
</reference>
<dbReference type="KEGG" id="kng:KNAG_0D02700"/>
<sequence length="563" mass="63929">MPFGGKGLIDGHDPNHSRIVPNEAESEERKRDRLKSWISGAIHKSNTPAYEHAVVDRDTQTAEPPNSYYRGTSKGVGGSIENPDVEEDSMVMQSVNDFSGHPATSSRHNGPPMTSQYNQYSRECHENDSPNYDNEVKTRFDRDNMKDLKSKREQVQGIMDAYTALNFKNRTIVNLQKKLKDVITKNNHHEKALYRFVKDLDSWVAQCGINDNSDVRIAIKNISTMLEAHTAFESNMAAGLKKIYEKLTVAGSRETEFNNVQKKHHMGKKKYDQAVLKRNSKGDGTIHALLEFVGDTQTRLTEERARFESSVTLDFREIFIEFTQQVYNSTKNLEDVSKKYVEKSIMELSHIDERRTVEVLTKSMNMRNVQGIGIETSGNRVHRTLEGGVFDIKDPLLGNVYKKLEYLIEAPPLPSSAEPRLNFKTVSEDTSSFDSAKNNDDEGIETILHDQQGVDLSKMHIREECNNTIRNNVLEEKAVDRDILREKKMNESIAVHQKSLEPKINGGYPSNVVDQRIDDFIDSEIGHAVFQNFDTHGTLGTASLKENGWRSAMLDEDDQITDI</sequence>
<reference evidence="3" key="2">
    <citation type="submission" date="2012-08" db="EMBL/GenBank/DDBJ databases">
        <title>Genome sequence of Kazachstania naganishii.</title>
        <authorList>
            <person name="Gordon J.L."/>
            <person name="Armisen D."/>
            <person name="Proux-Wera E."/>
            <person name="OhEigeartaigh S.S."/>
            <person name="Byrne K.P."/>
            <person name="Wolfe K.H."/>
        </authorList>
    </citation>
    <scope>NUCLEOTIDE SEQUENCE [LARGE SCALE GENOMIC DNA]</scope>
    <source>
        <strain evidence="3">ATCC MYA-139 / BCRC 22969 / CBS 8797 / CCRC 22969 / KCTC 17520 / NBRC 10181 / NCYC 3082</strain>
    </source>
</reference>
<feature type="region of interest" description="Disordered" evidence="1">
    <location>
        <begin position="57"/>
        <end position="81"/>
    </location>
</feature>
<feature type="region of interest" description="Disordered" evidence="1">
    <location>
        <begin position="1"/>
        <end position="33"/>
    </location>
</feature>
<evidence type="ECO:0000256" key="1">
    <source>
        <dbReference type="SAM" id="MobiDB-lite"/>
    </source>
</evidence>
<evidence type="ECO:0000313" key="3">
    <source>
        <dbReference type="Proteomes" id="UP000006310"/>
    </source>
</evidence>
<protein>
    <submittedName>
        <fullName evidence="2">Uncharacterized protein</fullName>
    </submittedName>
</protein>
<evidence type="ECO:0000313" key="2">
    <source>
        <dbReference type="EMBL" id="CCK70019.1"/>
    </source>
</evidence>
<proteinExistence type="predicted"/>
<gene>
    <name evidence="2" type="primary">KNAG0D02700</name>
    <name evidence="2" type="ordered locus">KNAG_0D02700</name>
</gene>
<dbReference type="Proteomes" id="UP000006310">
    <property type="component" value="Chromosome 4"/>
</dbReference>
<dbReference type="RefSeq" id="XP_022464265.1">
    <property type="nucleotide sequence ID" value="XM_022607695.1"/>
</dbReference>
<dbReference type="EMBL" id="HE978317">
    <property type="protein sequence ID" value="CCK70019.1"/>
    <property type="molecule type" value="Genomic_DNA"/>
</dbReference>
<accession>J7S5U9</accession>
<dbReference type="AlphaFoldDB" id="J7S5U9"/>